<feature type="domain" description="SANT" evidence="9">
    <location>
        <begin position="154"/>
        <end position="202"/>
    </location>
</feature>
<dbReference type="PROSITE" id="PS51293">
    <property type="entry name" value="SANT"/>
    <property type="match status" value="2"/>
</dbReference>
<proteinExistence type="predicted"/>
<dbReference type="GO" id="GO:0009739">
    <property type="term" value="P:response to gibberellin"/>
    <property type="evidence" value="ECO:0007669"/>
    <property type="project" value="UniProtKB-ARBA"/>
</dbReference>
<dbReference type="InterPro" id="IPR009057">
    <property type="entry name" value="Homeodomain-like_sf"/>
</dbReference>
<feature type="domain" description="SANT" evidence="9">
    <location>
        <begin position="34"/>
        <end position="89"/>
    </location>
</feature>
<evidence type="ECO:0000259" key="8">
    <source>
        <dbReference type="PROSITE" id="PS50090"/>
    </source>
</evidence>
<dbReference type="Gene3D" id="1.10.10.60">
    <property type="entry name" value="Homeodomain-like"/>
    <property type="match status" value="2"/>
</dbReference>
<feature type="domain" description="Myb-like" evidence="8">
    <location>
        <begin position="37"/>
        <end position="85"/>
    </location>
</feature>
<dbReference type="InterPro" id="IPR017930">
    <property type="entry name" value="Myb_dom"/>
</dbReference>
<accession>A0A8J5KAC0</accession>
<evidence type="ECO:0000259" key="10">
    <source>
        <dbReference type="PROSITE" id="PS51294"/>
    </source>
</evidence>
<feature type="domain" description="HTH myb-type" evidence="10">
    <location>
        <begin position="146"/>
        <end position="202"/>
    </location>
</feature>
<gene>
    <name evidence="11" type="ORF">ZIOFF_061984</name>
</gene>
<keyword evidence="12" id="KW-1185">Reference proteome</keyword>
<dbReference type="Proteomes" id="UP000734854">
    <property type="component" value="Unassembled WGS sequence"/>
</dbReference>
<dbReference type="EMBL" id="JACMSC010000017">
    <property type="protein sequence ID" value="KAG6478541.1"/>
    <property type="molecule type" value="Genomic_DNA"/>
</dbReference>
<dbReference type="AlphaFoldDB" id="A0A8J5KAC0"/>
<evidence type="ECO:0000256" key="1">
    <source>
        <dbReference type="ARBA" id="ARBA00004123"/>
    </source>
</evidence>
<dbReference type="GO" id="GO:0009744">
    <property type="term" value="P:response to sucrose"/>
    <property type="evidence" value="ECO:0007669"/>
    <property type="project" value="UniProtKB-ARBA"/>
</dbReference>
<dbReference type="GO" id="GO:0003677">
    <property type="term" value="F:DNA binding"/>
    <property type="evidence" value="ECO:0007669"/>
    <property type="project" value="UniProtKB-KW"/>
</dbReference>
<dbReference type="InterPro" id="IPR017884">
    <property type="entry name" value="SANT_dom"/>
</dbReference>
<dbReference type="Pfam" id="PF23082">
    <property type="entry name" value="Myb_DNA-binding_2"/>
    <property type="match status" value="1"/>
</dbReference>
<name>A0A8J5KAC0_ZINOF</name>
<keyword evidence="5" id="KW-0539">Nucleus</keyword>
<evidence type="ECO:0000313" key="12">
    <source>
        <dbReference type="Proteomes" id="UP000734854"/>
    </source>
</evidence>
<dbReference type="InterPro" id="IPR006447">
    <property type="entry name" value="Myb_dom_plants"/>
</dbReference>
<feature type="domain" description="Myb-like" evidence="8">
    <location>
        <begin position="146"/>
        <end position="198"/>
    </location>
</feature>
<dbReference type="PANTHER" id="PTHR44042:SF41">
    <property type="entry name" value="DUPLICATED HOMEODOMAIN-LIKE SUPERFAMILY PROTEIN-RELATED"/>
    <property type="match status" value="1"/>
</dbReference>
<evidence type="ECO:0000256" key="5">
    <source>
        <dbReference type="ARBA" id="ARBA00023242"/>
    </source>
</evidence>
<evidence type="ECO:0000256" key="6">
    <source>
        <dbReference type="ARBA" id="ARBA00068153"/>
    </source>
</evidence>
<dbReference type="CDD" id="cd00167">
    <property type="entry name" value="SANT"/>
    <property type="match status" value="2"/>
</dbReference>
<sequence>MMAKSWMEVLPPASALCFPCTSCFLVEGRNWGGLSNGNWTREENKLFEKALAEFDKDTPDRWEKVAVYIPGKSTTDVERHYRDLLKDVSEIEAGRFHCPSYDSSSFALDWDSNCDFKAVKQLYSISRRKSGVHISGKKSGLHAAVQERKKGVPWTEEEHKLFLLGLKMYGKGDWRNISHNFVVTRTPTQVASHAQKYFIRLHSGASLYAIYLALPEINQYSEVLQGQFRYKLSLLEGERDGQCARVTKCLASHSSISSLSSFERPCVTLEDNHRKFKMIVSSSEVAEILPLLLLLKQALMPWLQLRATVSVRNLWPHNLGSKCRRIKAATAANGHTQEHLCKVGDITLHLHLATYWKPFCKWYEGFSFD</sequence>
<keyword evidence="3" id="KW-0238">DNA-binding</keyword>
<dbReference type="FunFam" id="1.10.10.60:FF:000154">
    <property type="entry name" value="Transcription factor SRM1"/>
    <property type="match status" value="1"/>
</dbReference>
<comment type="subcellular location">
    <subcellularLocation>
        <location evidence="1">Nucleus</location>
    </subcellularLocation>
</comment>
<evidence type="ECO:0000256" key="4">
    <source>
        <dbReference type="ARBA" id="ARBA00023163"/>
    </source>
</evidence>
<dbReference type="FunFam" id="1.10.10.60:FF:000009">
    <property type="entry name" value="transcription factor MYB1R1"/>
    <property type="match status" value="1"/>
</dbReference>
<dbReference type="NCBIfam" id="TIGR01557">
    <property type="entry name" value="myb_SHAQKYF"/>
    <property type="match status" value="1"/>
</dbReference>
<protein>
    <recommendedName>
        <fullName evidence="6">Transcription factor MYBS1</fullName>
    </recommendedName>
    <alternativeName>
        <fullName evidence="7">Myb-related protein S1</fullName>
    </alternativeName>
</protein>
<organism evidence="11 12">
    <name type="scientific">Zingiber officinale</name>
    <name type="common">Ginger</name>
    <name type="synonym">Amomum zingiber</name>
    <dbReference type="NCBI Taxonomy" id="94328"/>
    <lineage>
        <taxon>Eukaryota</taxon>
        <taxon>Viridiplantae</taxon>
        <taxon>Streptophyta</taxon>
        <taxon>Embryophyta</taxon>
        <taxon>Tracheophyta</taxon>
        <taxon>Spermatophyta</taxon>
        <taxon>Magnoliopsida</taxon>
        <taxon>Liliopsida</taxon>
        <taxon>Zingiberales</taxon>
        <taxon>Zingiberaceae</taxon>
        <taxon>Zingiber</taxon>
    </lineage>
</organism>
<evidence type="ECO:0000256" key="2">
    <source>
        <dbReference type="ARBA" id="ARBA00023015"/>
    </source>
</evidence>
<dbReference type="GO" id="GO:0005634">
    <property type="term" value="C:nucleus"/>
    <property type="evidence" value="ECO:0007669"/>
    <property type="project" value="UniProtKB-SubCell"/>
</dbReference>
<evidence type="ECO:0000256" key="7">
    <source>
        <dbReference type="ARBA" id="ARBA00076145"/>
    </source>
</evidence>
<comment type="caution">
    <text evidence="11">The sequence shown here is derived from an EMBL/GenBank/DDBJ whole genome shotgun (WGS) entry which is preliminary data.</text>
</comment>
<dbReference type="PROSITE" id="PS50090">
    <property type="entry name" value="MYB_LIKE"/>
    <property type="match status" value="2"/>
</dbReference>
<dbReference type="SMART" id="SM00717">
    <property type="entry name" value="SANT"/>
    <property type="match status" value="2"/>
</dbReference>
<evidence type="ECO:0000256" key="3">
    <source>
        <dbReference type="ARBA" id="ARBA00023125"/>
    </source>
</evidence>
<reference evidence="11 12" key="1">
    <citation type="submission" date="2020-08" db="EMBL/GenBank/DDBJ databases">
        <title>Plant Genome Project.</title>
        <authorList>
            <person name="Zhang R.-G."/>
        </authorList>
    </citation>
    <scope>NUCLEOTIDE SEQUENCE [LARGE SCALE GENOMIC DNA]</scope>
    <source>
        <tissue evidence="11">Rhizome</tissue>
    </source>
</reference>
<dbReference type="PANTHER" id="PTHR44042">
    <property type="entry name" value="DUPLICATED HOMEODOMAIN-LIKE SUPERFAMILY PROTEIN-RELATED"/>
    <property type="match status" value="1"/>
</dbReference>
<dbReference type="InterPro" id="IPR001005">
    <property type="entry name" value="SANT/Myb"/>
</dbReference>
<dbReference type="PROSITE" id="PS51294">
    <property type="entry name" value="HTH_MYB"/>
    <property type="match status" value="1"/>
</dbReference>
<keyword evidence="4" id="KW-0804">Transcription</keyword>
<evidence type="ECO:0000259" key="9">
    <source>
        <dbReference type="PROSITE" id="PS51293"/>
    </source>
</evidence>
<dbReference type="SUPFAM" id="SSF46689">
    <property type="entry name" value="Homeodomain-like"/>
    <property type="match status" value="2"/>
</dbReference>
<dbReference type="Pfam" id="PF00249">
    <property type="entry name" value="Myb_DNA-binding"/>
    <property type="match status" value="1"/>
</dbReference>
<evidence type="ECO:0000313" key="11">
    <source>
        <dbReference type="EMBL" id="KAG6478541.1"/>
    </source>
</evidence>
<keyword evidence="2" id="KW-0805">Transcription regulation</keyword>